<reference evidence="1" key="1">
    <citation type="submission" date="2021-06" db="EMBL/GenBank/DDBJ databases">
        <authorList>
            <person name="Kallberg Y."/>
            <person name="Tangrot J."/>
            <person name="Rosling A."/>
        </authorList>
    </citation>
    <scope>NUCLEOTIDE SEQUENCE</scope>
    <source>
        <strain evidence="1">28 12/20/2015</strain>
    </source>
</reference>
<gene>
    <name evidence="1" type="ORF">SPELUC_LOCUS1453</name>
</gene>
<accession>A0ACA9KCJ8</accession>
<organism evidence="1 2">
    <name type="scientific">Cetraspora pellucida</name>
    <dbReference type="NCBI Taxonomy" id="1433469"/>
    <lineage>
        <taxon>Eukaryota</taxon>
        <taxon>Fungi</taxon>
        <taxon>Fungi incertae sedis</taxon>
        <taxon>Mucoromycota</taxon>
        <taxon>Glomeromycotina</taxon>
        <taxon>Glomeromycetes</taxon>
        <taxon>Diversisporales</taxon>
        <taxon>Gigasporaceae</taxon>
        <taxon>Cetraspora</taxon>
    </lineage>
</organism>
<keyword evidence="2" id="KW-1185">Reference proteome</keyword>
<name>A0ACA9KCJ8_9GLOM</name>
<evidence type="ECO:0000313" key="2">
    <source>
        <dbReference type="Proteomes" id="UP000789366"/>
    </source>
</evidence>
<proteinExistence type="predicted"/>
<dbReference type="Proteomes" id="UP000789366">
    <property type="component" value="Unassembled WGS sequence"/>
</dbReference>
<comment type="caution">
    <text evidence="1">The sequence shown here is derived from an EMBL/GenBank/DDBJ whole genome shotgun (WGS) entry which is preliminary data.</text>
</comment>
<protein>
    <submittedName>
        <fullName evidence="1">17399_t:CDS:1</fullName>
    </submittedName>
</protein>
<dbReference type="EMBL" id="CAJVPW010000777">
    <property type="protein sequence ID" value="CAG8465529.1"/>
    <property type="molecule type" value="Genomic_DNA"/>
</dbReference>
<evidence type="ECO:0000313" key="1">
    <source>
        <dbReference type="EMBL" id="CAG8465529.1"/>
    </source>
</evidence>
<sequence>MHFENNRGVINIRLKRILQTKIKLNKKSRSLMIRANRSSSTYYYNLNYI</sequence>